<gene>
    <name evidence="7" type="ORF">INT45_005426</name>
</gene>
<comment type="caution">
    <text evidence="7">The sequence shown here is derived from an EMBL/GenBank/DDBJ whole genome shotgun (WGS) entry which is preliminary data.</text>
</comment>
<dbReference type="GO" id="GO:0003746">
    <property type="term" value="F:translation elongation factor activity"/>
    <property type="evidence" value="ECO:0007669"/>
    <property type="project" value="TreeGrafter"/>
</dbReference>
<dbReference type="Pfam" id="PF03764">
    <property type="entry name" value="EFG_IV"/>
    <property type="match status" value="1"/>
</dbReference>
<dbReference type="InterPro" id="IPR027417">
    <property type="entry name" value="P-loop_NTPase"/>
</dbReference>
<dbReference type="Proteomes" id="UP000646827">
    <property type="component" value="Unassembled WGS sequence"/>
</dbReference>
<evidence type="ECO:0000256" key="2">
    <source>
        <dbReference type="ARBA" id="ARBA00023134"/>
    </source>
</evidence>
<feature type="region of interest" description="Disordered" evidence="4">
    <location>
        <begin position="237"/>
        <end position="259"/>
    </location>
</feature>
<evidence type="ECO:0000256" key="3">
    <source>
        <dbReference type="ARBA" id="ARBA00024731"/>
    </source>
</evidence>
<keyword evidence="8" id="KW-1185">Reference proteome</keyword>
<evidence type="ECO:0000313" key="7">
    <source>
        <dbReference type="EMBL" id="KAG2217825.1"/>
    </source>
</evidence>
<keyword evidence="2" id="KW-0342">GTP-binding</keyword>
<accession>A0A8H7RVY5</accession>
<dbReference type="AlphaFoldDB" id="A0A8H7RVY5"/>
<feature type="region of interest" description="Disordered" evidence="4">
    <location>
        <begin position="537"/>
        <end position="563"/>
    </location>
</feature>
<dbReference type="GO" id="GO:0005525">
    <property type="term" value="F:GTP binding"/>
    <property type="evidence" value="ECO:0007669"/>
    <property type="project" value="UniProtKB-KW"/>
</dbReference>
<dbReference type="GO" id="GO:1990904">
    <property type="term" value="C:ribonucleoprotein complex"/>
    <property type="evidence" value="ECO:0007669"/>
    <property type="project" value="TreeGrafter"/>
</dbReference>
<proteinExistence type="predicted"/>
<dbReference type="GO" id="GO:0005829">
    <property type="term" value="C:cytosol"/>
    <property type="evidence" value="ECO:0007669"/>
    <property type="project" value="TreeGrafter"/>
</dbReference>
<feature type="domain" description="Tr-type G" evidence="5">
    <location>
        <begin position="3"/>
        <end position="169"/>
    </location>
</feature>
<dbReference type="OrthoDB" id="364892at2759"/>
<dbReference type="InterPro" id="IPR005517">
    <property type="entry name" value="Transl_elong_EFG/EF2_IV"/>
</dbReference>
<evidence type="ECO:0000259" key="5">
    <source>
        <dbReference type="Pfam" id="PF00009"/>
    </source>
</evidence>
<dbReference type="SUPFAM" id="SSF52540">
    <property type="entry name" value="P-loop containing nucleoside triphosphate hydrolases"/>
    <property type="match status" value="1"/>
</dbReference>
<dbReference type="GO" id="GO:0003924">
    <property type="term" value="F:GTPase activity"/>
    <property type="evidence" value="ECO:0007669"/>
    <property type="project" value="InterPro"/>
</dbReference>
<organism evidence="7 8">
    <name type="scientific">Circinella minor</name>
    <dbReference type="NCBI Taxonomy" id="1195481"/>
    <lineage>
        <taxon>Eukaryota</taxon>
        <taxon>Fungi</taxon>
        <taxon>Fungi incertae sedis</taxon>
        <taxon>Mucoromycota</taxon>
        <taxon>Mucoromycotina</taxon>
        <taxon>Mucoromycetes</taxon>
        <taxon>Mucorales</taxon>
        <taxon>Lichtheimiaceae</taxon>
        <taxon>Circinella</taxon>
    </lineage>
</organism>
<evidence type="ECO:0000313" key="8">
    <source>
        <dbReference type="Proteomes" id="UP000646827"/>
    </source>
</evidence>
<evidence type="ECO:0000256" key="1">
    <source>
        <dbReference type="ARBA" id="ARBA00022741"/>
    </source>
</evidence>
<feature type="domain" description="Translation elongation factor EFG/EF2" evidence="6">
    <location>
        <begin position="592"/>
        <end position="669"/>
    </location>
</feature>
<dbReference type="PANTHER" id="PTHR42908">
    <property type="entry name" value="TRANSLATION ELONGATION FACTOR-RELATED"/>
    <property type="match status" value="1"/>
</dbReference>
<evidence type="ECO:0000259" key="6">
    <source>
        <dbReference type="Pfam" id="PF03764"/>
    </source>
</evidence>
<reference evidence="7 8" key="1">
    <citation type="submission" date="2020-12" db="EMBL/GenBank/DDBJ databases">
        <title>Metabolic potential, ecology and presence of endohyphal bacteria is reflected in genomic diversity of Mucoromycotina.</title>
        <authorList>
            <person name="Muszewska A."/>
            <person name="Okrasinska A."/>
            <person name="Steczkiewicz K."/>
            <person name="Drgas O."/>
            <person name="Orlowska M."/>
            <person name="Perlinska-Lenart U."/>
            <person name="Aleksandrzak-Piekarczyk T."/>
            <person name="Szatraj K."/>
            <person name="Zielenkiewicz U."/>
            <person name="Pilsyk S."/>
            <person name="Malc E."/>
            <person name="Mieczkowski P."/>
            <person name="Kruszewska J.S."/>
            <person name="Biernat P."/>
            <person name="Pawlowska J."/>
        </authorList>
    </citation>
    <scope>NUCLEOTIDE SEQUENCE [LARGE SCALE GENOMIC DNA]</scope>
    <source>
        <strain evidence="7 8">CBS 142.35</strain>
    </source>
</reference>
<dbReference type="InterPro" id="IPR020568">
    <property type="entry name" value="Ribosomal_Su5_D2-typ_SF"/>
</dbReference>
<dbReference type="Gene3D" id="3.90.1430.10">
    <property type="entry name" value="Yeast translation eEF2 (G' domain)"/>
    <property type="match status" value="1"/>
</dbReference>
<name>A0A8H7RVY5_9FUNG</name>
<sequence>MNHILHNNHSNNRNKIIATNNDYVMTTRSNPVTIHSKSIVSDDDYDLVLNIIDTPGHPEFLGQITGDLQLTDGIILVVDCTENLFEHVEIILKHALSSNAEECVDILLNNITGTSNDFEIIYKTLKRTISDVNDILKVYQHPQLDPKNGNLLFGSALHGWVIDLNYFTNLYHRRFGIDQTKLLERLWDDHFYDLHEKKWRKKLVKGDEQRGFNKFILLPLHQSLQATSTLVSTLFKNKKNNDSNKNNRGLNSDNNEDTESMQQMNDILKRFNVLINPRTILEQLKQHCRPNDDNNSALFHLIMRHTMSLQLHLIDTINCHLPSPIQAQQQDILQIISLEKKQQFYNTTTTNSSNNYMVSAGCLVAFVMKEVLWGPPATLTLKDEISNPYHPVISPEQHIRSSLPVIEVLILVEQKHNAVVGQALQKLVHIDPGISYSEEDSKNYSRGFFIAVAGERHLKVSIDSLAILCQKEQENELRKQQEGKENRDNKENIDFVAPLEFKIVEDDKVVMYQETITKTSSSICVRSPNKFTRITMHVQPTQEKQDNNNSTTSTSSRQNTDHTTDTIVNYSNIKEREKQRPIRRWQHSEVDDNQLIEDTHAVLHIHDFKDGIIKGFKWVQKGGPLCYSPLGNCTFCIDNIFSNCDPIKRGNSQVILTTRRAMYGCLINADMTLQEPIYTVEIVCKASVAKTVREFFLMTDNNNSNDNSNNNGQRDQRYRGYVFVNEIEQCHFLKTVRITIRLPVSETIGLEKELDKIPSTKVESLRMTLHHWERLPGLAYDPNSEVHKLIRRLRKRRGLPEAIPTYSDLVM</sequence>
<comment type="function">
    <text evidence="3">Catalyzes the GTP-dependent ribosomal translocation step during translation elongation. During this step, the ribosome changes from the pre-translocational (PRE) to the post-translocational (POST) state as the newly formed A-site-bound peptidyl-tRNA and P-site-bound deacylated tRNA move to the P and E sites, respectively. Catalyzes the coordinated movement of the two tRNA molecules, the mRNA and conformational changes in the ribosome.</text>
</comment>
<dbReference type="Gene3D" id="3.30.230.10">
    <property type="match status" value="1"/>
</dbReference>
<feature type="compositionally biased region" description="Low complexity" evidence="4">
    <location>
        <begin position="547"/>
        <end position="558"/>
    </location>
</feature>
<evidence type="ECO:0000256" key="4">
    <source>
        <dbReference type="SAM" id="MobiDB-lite"/>
    </source>
</evidence>
<dbReference type="InterPro" id="IPR000795">
    <property type="entry name" value="T_Tr_GTP-bd_dom"/>
</dbReference>
<dbReference type="InterPro" id="IPR014721">
    <property type="entry name" value="Ribsml_uS5_D2-typ_fold_subgr"/>
</dbReference>
<keyword evidence="1" id="KW-0547">Nucleotide-binding</keyword>
<dbReference type="PANTHER" id="PTHR42908:SF3">
    <property type="entry name" value="ELONGATION FACTOR-LIKE GTPASE 1"/>
    <property type="match status" value="1"/>
</dbReference>
<dbReference type="EMBL" id="JAEPRB010000270">
    <property type="protein sequence ID" value="KAG2217825.1"/>
    <property type="molecule type" value="Genomic_DNA"/>
</dbReference>
<dbReference type="SUPFAM" id="SSF54211">
    <property type="entry name" value="Ribosomal protein S5 domain 2-like"/>
    <property type="match status" value="1"/>
</dbReference>
<dbReference type="Gene3D" id="3.40.50.300">
    <property type="entry name" value="P-loop containing nucleotide triphosphate hydrolases"/>
    <property type="match status" value="1"/>
</dbReference>
<dbReference type="Pfam" id="PF00009">
    <property type="entry name" value="GTP_EFTU"/>
    <property type="match status" value="1"/>
</dbReference>
<protein>
    <recommendedName>
        <fullName evidence="9">Tr-type G domain-containing protein</fullName>
    </recommendedName>
</protein>
<evidence type="ECO:0008006" key="9">
    <source>
        <dbReference type="Google" id="ProtNLM"/>
    </source>
</evidence>
<dbReference type="Gene3D" id="3.30.70.240">
    <property type="match status" value="1"/>
</dbReference>